<dbReference type="SMART" id="SM00220">
    <property type="entry name" value="S_TKc"/>
    <property type="match status" value="1"/>
</dbReference>
<dbReference type="OrthoDB" id="539158at2759"/>
<dbReference type="InterPro" id="IPR011009">
    <property type="entry name" value="Kinase-like_dom_sf"/>
</dbReference>
<reference evidence="2 3" key="1">
    <citation type="submission" date="2019-03" db="EMBL/GenBank/DDBJ databases">
        <title>Single cell metagenomics reveals metabolic interactions within the superorganism composed of flagellate Streblomastix strix and complex community of Bacteroidetes bacteria on its surface.</title>
        <authorList>
            <person name="Treitli S.C."/>
            <person name="Kolisko M."/>
            <person name="Husnik F."/>
            <person name="Keeling P."/>
            <person name="Hampl V."/>
        </authorList>
    </citation>
    <scope>NUCLEOTIDE SEQUENCE [LARGE SCALE GENOMIC DNA]</scope>
    <source>
        <strain evidence="2">ST1C</strain>
    </source>
</reference>
<dbReference type="GO" id="GO:0005737">
    <property type="term" value="C:cytoplasm"/>
    <property type="evidence" value="ECO:0007669"/>
    <property type="project" value="TreeGrafter"/>
</dbReference>
<dbReference type="PROSITE" id="PS00108">
    <property type="entry name" value="PROTEIN_KINASE_ST"/>
    <property type="match status" value="1"/>
</dbReference>
<dbReference type="AlphaFoldDB" id="A0A5J4W1Y0"/>
<name>A0A5J4W1Y0_9EUKA</name>
<dbReference type="Proteomes" id="UP000324800">
    <property type="component" value="Unassembled WGS sequence"/>
</dbReference>
<dbReference type="GO" id="GO:0005634">
    <property type="term" value="C:nucleus"/>
    <property type="evidence" value="ECO:0007669"/>
    <property type="project" value="TreeGrafter"/>
</dbReference>
<evidence type="ECO:0000313" key="3">
    <source>
        <dbReference type="Proteomes" id="UP000324800"/>
    </source>
</evidence>
<dbReference type="PROSITE" id="PS50011">
    <property type="entry name" value="PROTEIN_KINASE_DOM"/>
    <property type="match status" value="1"/>
</dbReference>
<dbReference type="GO" id="GO:0005524">
    <property type="term" value="F:ATP binding"/>
    <property type="evidence" value="ECO:0007669"/>
    <property type="project" value="InterPro"/>
</dbReference>
<dbReference type="InterPro" id="IPR008271">
    <property type="entry name" value="Ser/Thr_kinase_AS"/>
</dbReference>
<protein>
    <recommendedName>
        <fullName evidence="1">Protein kinase domain-containing protein</fullName>
    </recommendedName>
</protein>
<evidence type="ECO:0000313" key="2">
    <source>
        <dbReference type="EMBL" id="KAA6388473.1"/>
    </source>
</evidence>
<dbReference type="GO" id="GO:0044773">
    <property type="term" value="P:mitotic DNA damage checkpoint signaling"/>
    <property type="evidence" value="ECO:0007669"/>
    <property type="project" value="TreeGrafter"/>
</dbReference>
<dbReference type="InterPro" id="IPR000719">
    <property type="entry name" value="Prot_kinase_dom"/>
</dbReference>
<dbReference type="Gene3D" id="1.10.510.10">
    <property type="entry name" value="Transferase(Phosphotransferase) domain 1"/>
    <property type="match status" value="1"/>
</dbReference>
<organism evidence="2 3">
    <name type="scientific">Streblomastix strix</name>
    <dbReference type="NCBI Taxonomy" id="222440"/>
    <lineage>
        <taxon>Eukaryota</taxon>
        <taxon>Metamonada</taxon>
        <taxon>Preaxostyla</taxon>
        <taxon>Oxymonadida</taxon>
        <taxon>Streblomastigidae</taxon>
        <taxon>Streblomastix</taxon>
    </lineage>
</organism>
<dbReference type="Pfam" id="PF00069">
    <property type="entry name" value="Pkinase"/>
    <property type="match status" value="1"/>
</dbReference>
<dbReference type="GO" id="GO:0004674">
    <property type="term" value="F:protein serine/threonine kinase activity"/>
    <property type="evidence" value="ECO:0007669"/>
    <property type="project" value="TreeGrafter"/>
</dbReference>
<dbReference type="SUPFAM" id="SSF56112">
    <property type="entry name" value="Protein kinase-like (PK-like)"/>
    <property type="match status" value="1"/>
</dbReference>
<gene>
    <name evidence="2" type="ORF">EZS28_015999</name>
</gene>
<feature type="domain" description="Protein kinase" evidence="1">
    <location>
        <begin position="1"/>
        <end position="178"/>
    </location>
</feature>
<sequence length="207" mass="23758">MISWKNKKEIFGEKDLQQSVNLTLEIIAKYPQIPLPSYTLRALMKQILVGINALHSQGLVHRDIKCDNILLHSPHNSGRVYVKISDFGFAKKQVLTHERTYKIGTIPFMAPELFKKPPLYTSKVDIYAAGVVILSDMPNIPRPEEIKDDILWNLLSKMLDFDPIKRITASEALQHPYFTSPVAHTDISPQIDYQKIHSKGQRERIKE</sequence>
<dbReference type="EMBL" id="SNRW01003968">
    <property type="protein sequence ID" value="KAA6388473.1"/>
    <property type="molecule type" value="Genomic_DNA"/>
</dbReference>
<proteinExistence type="predicted"/>
<accession>A0A5J4W1Y0</accession>
<dbReference type="PANTHER" id="PTHR44167">
    <property type="entry name" value="OVARIAN-SPECIFIC SERINE/THREONINE-PROTEIN KINASE LOK-RELATED"/>
    <property type="match status" value="1"/>
</dbReference>
<comment type="caution">
    <text evidence="2">The sequence shown here is derived from an EMBL/GenBank/DDBJ whole genome shotgun (WGS) entry which is preliminary data.</text>
</comment>
<dbReference type="PANTHER" id="PTHR44167:SF18">
    <property type="entry name" value="PROTEIN KINASE DOMAIN-CONTAINING PROTEIN"/>
    <property type="match status" value="1"/>
</dbReference>
<evidence type="ECO:0000259" key="1">
    <source>
        <dbReference type="PROSITE" id="PS50011"/>
    </source>
</evidence>